<proteinExistence type="predicted"/>
<evidence type="ECO:0000313" key="3">
    <source>
        <dbReference type="Proteomes" id="UP000321595"/>
    </source>
</evidence>
<keyword evidence="1" id="KW-0732">Signal</keyword>
<protein>
    <submittedName>
        <fullName evidence="2">Uncharacterized protein</fullName>
    </submittedName>
</protein>
<reference evidence="2 3" key="1">
    <citation type="submission" date="2019-08" db="EMBL/GenBank/DDBJ databases">
        <authorList>
            <person name="Liang Q."/>
        </authorList>
    </citation>
    <scope>NUCLEOTIDE SEQUENCE [LARGE SCALE GENOMIC DNA]</scope>
    <source>
        <strain evidence="2 3">V1718</strain>
    </source>
</reference>
<dbReference type="EMBL" id="CP042467">
    <property type="protein sequence ID" value="QED27053.1"/>
    <property type="molecule type" value="Genomic_DNA"/>
</dbReference>
<organism evidence="2 3">
    <name type="scientific">Microvenator marinus</name>
    <dbReference type="NCBI Taxonomy" id="2600177"/>
    <lineage>
        <taxon>Bacteria</taxon>
        <taxon>Deltaproteobacteria</taxon>
        <taxon>Bradymonadales</taxon>
        <taxon>Microvenatoraceae</taxon>
        <taxon>Microvenator</taxon>
    </lineage>
</organism>
<dbReference type="OrthoDB" id="5483828at2"/>
<keyword evidence="3" id="KW-1185">Reference proteome</keyword>
<dbReference type="AlphaFoldDB" id="A0A5B8XSN4"/>
<gene>
    <name evidence="2" type="ORF">FRD01_07320</name>
</gene>
<dbReference type="KEGG" id="bbae:FRD01_07320"/>
<feature type="chain" id="PRO_5022667884" evidence="1">
    <location>
        <begin position="21"/>
        <end position="403"/>
    </location>
</feature>
<accession>A0A5B8XSN4</accession>
<evidence type="ECO:0000256" key="1">
    <source>
        <dbReference type="SAM" id="SignalP"/>
    </source>
</evidence>
<feature type="signal peptide" evidence="1">
    <location>
        <begin position="1"/>
        <end position="20"/>
    </location>
</feature>
<evidence type="ECO:0000313" key="2">
    <source>
        <dbReference type="EMBL" id="QED27053.1"/>
    </source>
</evidence>
<sequence>MFKVLSFLLVVLFAPCVAWAQDETPQPFVVVLDLPSGETDALVSGLKGLDGVRVEGQTWFLEEVQARGITPRRILRRPKDMRWVMRGANITYVLFLEPKEGGFTANFVGETGETEEKMDFEGEKVGDEGLAKLVEKTKTLLKLDEKPKVAPVETLDEEEEIAPVVVKPPVVSGGKWLDIGIGFRLLKRDLVVGGKNGGVLTYPSQFYPGGQLSVEGYPGDADEAVGFTLRGLVGLGSVSSGGVASGVLHADVEGGVSYRVRSQLGNPESGRKMEAKLRGGPRFTMFSTDAPALPATSLVALSVGGAVTLPVLADEFKFKGSVDLTPFGLWLEGKEQFGESAFTYGVSTSLGGVYAATSSIEIAFDYWLRVDRTAFSGPGALGFDGAETFEMVQGLYVGANLKL</sequence>
<dbReference type="Proteomes" id="UP000321595">
    <property type="component" value="Chromosome"/>
</dbReference>
<name>A0A5B8XSN4_9DELT</name>
<dbReference type="RefSeq" id="WP_146958738.1">
    <property type="nucleotide sequence ID" value="NZ_CP042467.1"/>
</dbReference>